<keyword evidence="4" id="KW-1185">Reference proteome</keyword>
<evidence type="ECO:0000256" key="1">
    <source>
        <dbReference type="SAM" id="MobiDB-lite"/>
    </source>
</evidence>
<feature type="region of interest" description="Disordered" evidence="1">
    <location>
        <begin position="1"/>
        <end position="21"/>
    </location>
</feature>
<dbReference type="Proteomes" id="UP001237642">
    <property type="component" value="Unassembled WGS sequence"/>
</dbReference>
<reference evidence="3" key="1">
    <citation type="submission" date="2023-02" db="EMBL/GenBank/DDBJ databases">
        <title>Genome of toxic invasive species Heracleum sosnowskyi carries increased number of genes despite the absence of recent whole-genome duplications.</title>
        <authorList>
            <person name="Schelkunov M."/>
            <person name="Shtratnikova V."/>
            <person name="Makarenko M."/>
            <person name="Klepikova A."/>
            <person name="Omelchenko D."/>
            <person name="Novikova G."/>
            <person name="Obukhova E."/>
            <person name="Bogdanov V."/>
            <person name="Penin A."/>
            <person name="Logacheva M."/>
        </authorList>
    </citation>
    <scope>NUCLEOTIDE SEQUENCE</scope>
    <source>
        <strain evidence="3">Hsosn_3</strain>
        <tissue evidence="3">Leaf</tissue>
    </source>
</reference>
<protein>
    <recommendedName>
        <fullName evidence="2">DUF4283 domain-containing protein</fullName>
    </recommendedName>
</protein>
<evidence type="ECO:0000313" key="4">
    <source>
        <dbReference type="Proteomes" id="UP001237642"/>
    </source>
</evidence>
<dbReference type="PANTHER" id="PTHR31286">
    <property type="entry name" value="GLYCINE-RICH CELL WALL STRUCTURAL PROTEIN 1.8-LIKE"/>
    <property type="match status" value="1"/>
</dbReference>
<gene>
    <name evidence="3" type="ORF">POM88_016350</name>
</gene>
<organism evidence="3 4">
    <name type="scientific">Heracleum sosnowskyi</name>
    <dbReference type="NCBI Taxonomy" id="360622"/>
    <lineage>
        <taxon>Eukaryota</taxon>
        <taxon>Viridiplantae</taxon>
        <taxon>Streptophyta</taxon>
        <taxon>Embryophyta</taxon>
        <taxon>Tracheophyta</taxon>
        <taxon>Spermatophyta</taxon>
        <taxon>Magnoliopsida</taxon>
        <taxon>eudicotyledons</taxon>
        <taxon>Gunneridae</taxon>
        <taxon>Pentapetalae</taxon>
        <taxon>asterids</taxon>
        <taxon>campanulids</taxon>
        <taxon>Apiales</taxon>
        <taxon>Apiaceae</taxon>
        <taxon>Apioideae</taxon>
        <taxon>apioid superclade</taxon>
        <taxon>Tordylieae</taxon>
        <taxon>Tordyliinae</taxon>
        <taxon>Heracleum</taxon>
    </lineage>
</organism>
<dbReference type="PANTHER" id="PTHR31286:SF180">
    <property type="entry name" value="OS10G0362600 PROTEIN"/>
    <property type="match status" value="1"/>
</dbReference>
<comment type="caution">
    <text evidence="3">The sequence shown here is derived from an EMBL/GenBank/DDBJ whole genome shotgun (WGS) entry which is preliminary data.</text>
</comment>
<dbReference type="Pfam" id="PF14111">
    <property type="entry name" value="DUF4283"/>
    <property type="match status" value="1"/>
</dbReference>
<name>A0AAD8MXA8_9APIA</name>
<reference evidence="3" key="2">
    <citation type="submission" date="2023-05" db="EMBL/GenBank/DDBJ databases">
        <authorList>
            <person name="Schelkunov M.I."/>
        </authorList>
    </citation>
    <scope>NUCLEOTIDE SEQUENCE</scope>
    <source>
        <strain evidence="3">Hsosn_3</strain>
        <tissue evidence="3">Leaf</tissue>
    </source>
</reference>
<feature type="domain" description="DUF4283" evidence="2">
    <location>
        <begin position="91"/>
        <end position="157"/>
    </location>
</feature>
<accession>A0AAD8MXA8</accession>
<sequence>MKKAENPSIEKPIRGGDGVSHSLEDNLDIDFPPLTHAKLDKPDEEVVIKNSWAKIVHDPLPPVINVSFKYCPRPAESSVVSPPVEVLREGNEKFENCIVGTFSKGVKSFNLVASSTRSAWEHRGLINVFQKDNHVFIFKFRSVEERNIVLARGTCKIPDCYWTSEGLSWLGSVIGRPLCADALTSKLEILPFAKFCVEYKIGDALPDKIDVWSLDPVSGAISISEVLIHYPVKPLVCTGCHSLGHPVGACPTTKWVWVAKRKQQEQQEECSVQKEKTEEQVPVKTHSVVDEAQTPVNTSAIETVAKQDVVFARSISEESPSLVFLFKNLKKVDEIDGKWQEFQMSKSQRKK</sequence>
<evidence type="ECO:0000313" key="3">
    <source>
        <dbReference type="EMBL" id="KAK1388172.1"/>
    </source>
</evidence>
<dbReference type="EMBL" id="JAUIZM010000004">
    <property type="protein sequence ID" value="KAK1388172.1"/>
    <property type="molecule type" value="Genomic_DNA"/>
</dbReference>
<dbReference type="InterPro" id="IPR040256">
    <property type="entry name" value="At4g02000-like"/>
</dbReference>
<evidence type="ECO:0000259" key="2">
    <source>
        <dbReference type="Pfam" id="PF14111"/>
    </source>
</evidence>
<dbReference type="AlphaFoldDB" id="A0AAD8MXA8"/>
<dbReference type="InterPro" id="IPR025558">
    <property type="entry name" value="DUF4283"/>
</dbReference>
<proteinExistence type="predicted"/>